<dbReference type="InterPro" id="IPR058776">
    <property type="entry name" value="KhtT-like_N"/>
</dbReference>
<keyword evidence="3" id="KW-1185">Reference proteome</keyword>
<dbReference type="InterPro" id="IPR006037">
    <property type="entry name" value="RCK_C"/>
</dbReference>
<dbReference type="PANTHER" id="PTHR30445">
    <property type="entry name" value="K(+)_H(+) ANTIPORTER SUBUNIT KHTT"/>
    <property type="match status" value="1"/>
</dbReference>
<dbReference type="Proteomes" id="UP001139534">
    <property type="component" value="Unassembled WGS sequence"/>
</dbReference>
<dbReference type="PANTHER" id="PTHR30445:SF8">
    <property type="entry name" value="K(+)_H(+) ANTIPORTER SUBUNIT KHTT"/>
    <property type="match status" value="1"/>
</dbReference>
<dbReference type="Pfam" id="PF25991">
    <property type="entry name" value="KhtT_N"/>
    <property type="match status" value="1"/>
</dbReference>
<dbReference type="EMBL" id="JALPRK010000022">
    <property type="protein sequence ID" value="MCK8489267.1"/>
    <property type="molecule type" value="Genomic_DNA"/>
</dbReference>
<dbReference type="RefSeq" id="WP_248553309.1">
    <property type="nucleotide sequence ID" value="NZ_JALPRK010000022.1"/>
</dbReference>
<gene>
    <name evidence="2" type="ORF">M0651_19015</name>
</gene>
<dbReference type="GO" id="GO:0008324">
    <property type="term" value="F:monoatomic cation transmembrane transporter activity"/>
    <property type="evidence" value="ECO:0007669"/>
    <property type="project" value="InterPro"/>
</dbReference>
<reference evidence="2" key="1">
    <citation type="submission" date="2022-04" db="EMBL/GenBank/DDBJ databases">
        <authorList>
            <person name="Seo M.-J."/>
        </authorList>
    </citation>
    <scope>NUCLEOTIDE SEQUENCE</scope>
    <source>
        <strain evidence="2">MBLB2552</strain>
    </source>
</reference>
<feature type="domain" description="RCK C-terminal" evidence="1">
    <location>
        <begin position="76"/>
        <end position="161"/>
    </location>
</feature>
<dbReference type="InterPro" id="IPR026278">
    <property type="entry name" value="KhtT"/>
</dbReference>
<name>A0A9X1Y1L7_9BACL</name>
<accession>A0A9X1Y1L7</accession>
<dbReference type="InterPro" id="IPR036721">
    <property type="entry name" value="RCK_C_sf"/>
</dbReference>
<dbReference type="PROSITE" id="PS51202">
    <property type="entry name" value="RCK_C"/>
    <property type="match status" value="1"/>
</dbReference>
<protein>
    <submittedName>
        <fullName evidence="2">Cation:proton antiporter regulatory subunit</fullName>
    </submittedName>
</protein>
<proteinExistence type="predicted"/>
<dbReference type="PIRSF" id="PIRSF005028">
    <property type="entry name" value="KhtT"/>
    <property type="match status" value="1"/>
</dbReference>
<comment type="caution">
    <text evidence="2">The sequence shown here is derived from an EMBL/GenBank/DDBJ whole genome shotgun (WGS) entry which is preliminary data.</text>
</comment>
<dbReference type="Gene3D" id="3.30.70.1450">
    <property type="entry name" value="Regulator of K+ conductance, C-terminal domain"/>
    <property type="match status" value="1"/>
</dbReference>
<dbReference type="AlphaFoldDB" id="A0A9X1Y1L7"/>
<evidence type="ECO:0000313" key="2">
    <source>
        <dbReference type="EMBL" id="MCK8489267.1"/>
    </source>
</evidence>
<sequence>MNLKETDLPGIGKKFLIQARSGDKLSIMIHNDGRRELSHFDVHDPDDSVSMVTLDDDEARYVSAIIGGATYKPTAMENIEVALGDLIIEWYKLDSNYKAIGKTIGELKIRQRSGATIITVIEKNHKKHISPGADLMLTSEALVVVLGERLHQQQIRQILLSGK</sequence>
<organism evidence="2 3">
    <name type="scientific">Paenibacillus mellifer</name>
    <dbReference type="NCBI Taxonomy" id="2937794"/>
    <lineage>
        <taxon>Bacteria</taxon>
        <taxon>Bacillati</taxon>
        <taxon>Bacillota</taxon>
        <taxon>Bacilli</taxon>
        <taxon>Bacillales</taxon>
        <taxon>Paenibacillaceae</taxon>
        <taxon>Paenibacillus</taxon>
    </lineage>
</organism>
<evidence type="ECO:0000259" key="1">
    <source>
        <dbReference type="PROSITE" id="PS51202"/>
    </source>
</evidence>
<dbReference type="SUPFAM" id="SSF116726">
    <property type="entry name" value="TrkA C-terminal domain-like"/>
    <property type="match status" value="1"/>
</dbReference>
<dbReference type="GO" id="GO:0006813">
    <property type="term" value="P:potassium ion transport"/>
    <property type="evidence" value="ECO:0007669"/>
    <property type="project" value="InterPro"/>
</dbReference>
<dbReference type="InterPro" id="IPR050144">
    <property type="entry name" value="AAE_transporter"/>
</dbReference>
<dbReference type="Pfam" id="PF02080">
    <property type="entry name" value="TrkA_C"/>
    <property type="match status" value="1"/>
</dbReference>
<evidence type="ECO:0000313" key="3">
    <source>
        <dbReference type="Proteomes" id="UP001139534"/>
    </source>
</evidence>